<accession>H0HM21</accession>
<dbReference type="EMBL" id="AHAM01000038">
    <property type="protein sequence ID" value="EHK58213.1"/>
    <property type="molecule type" value="Genomic_DNA"/>
</dbReference>
<dbReference type="PANTHER" id="PTHR34988:SF1">
    <property type="entry name" value="DNA-BINDING PROTEIN"/>
    <property type="match status" value="1"/>
</dbReference>
<dbReference type="CDD" id="cd11378">
    <property type="entry name" value="DUF296"/>
    <property type="match status" value="1"/>
</dbReference>
<keyword evidence="3" id="KW-1185">Reference proteome</keyword>
<organism evidence="2 3">
    <name type="scientific">Mesorhizobium alhagi CCNWXJ12-2</name>
    <dbReference type="NCBI Taxonomy" id="1107882"/>
    <lineage>
        <taxon>Bacteria</taxon>
        <taxon>Pseudomonadati</taxon>
        <taxon>Pseudomonadota</taxon>
        <taxon>Alphaproteobacteria</taxon>
        <taxon>Hyphomicrobiales</taxon>
        <taxon>Phyllobacteriaceae</taxon>
        <taxon>Allomesorhizobium</taxon>
    </lineage>
</organism>
<dbReference type="Gene3D" id="3.30.1330.80">
    <property type="entry name" value="Hypothetical protein, similar to alpha- acetolactate decarboxylase, domain 2"/>
    <property type="match status" value="1"/>
</dbReference>
<dbReference type="RefSeq" id="WP_008834833.1">
    <property type="nucleotide sequence ID" value="NZ_AHAM01000038.1"/>
</dbReference>
<dbReference type="AlphaFoldDB" id="H0HM21"/>
<proteinExistence type="predicted"/>
<feature type="domain" description="PPC" evidence="1">
    <location>
        <begin position="9"/>
        <end position="145"/>
    </location>
</feature>
<dbReference type="PATRIC" id="fig|1107882.3.peg.1171"/>
<evidence type="ECO:0000313" key="2">
    <source>
        <dbReference type="EMBL" id="EHK58213.1"/>
    </source>
</evidence>
<reference evidence="2 3" key="1">
    <citation type="journal article" date="2012" name="J. Bacteriol.">
        <title>Draft Genome Sequence of Mesorhizobium alhagi CCNWXJ12-2T, a Novel Salt-Resistant Species Isolated from the Desert of Northwestern China.</title>
        <authorList>
            <person name="Zhou M."/>
            <person name="Chen W."/>
            <person name="Chen H."/>
            <person name="Wei G."/>
        </authorList>
    </citation>
    <scope>NUCLEOTIDE SEQUENCE [LARGE SCALE GENOMIC DNA]</scope>
    <source>
        <strain evidence="2 3">CCNWXJ12-2</strain>
    </source>
</reference>
<dbReference type="InterPro" id="IPR005175">
    <property type="entry name" value="PPC_dom"/>
</dbReference>
<evidence type="ECO:0000259" key="1">
    <source>
        <dbReference type="PROSITE" id="PS51742"/>
    </source>
</evidence>
<dbReference type="PIRSF" id="PIRSF016702">
    <property type="entry name" value="DNA_bp_PD1"/>
    <property type="match status" value="1"/>
</dbReference>
<dbReference type="OrthoDB" id="9798999at2"/>
<dbReference type="PROSITE" id="PS51742">
    <property type="entry name" value="PPC"/>
    <property type="match status" value="1"/>
</dbReference>
<protein>
    <recommendedName>
        <fullName evidence="1">PPC domain-containing protein</fullName>
    </recommendedName>
</protein>
<dbReference type="SUPFAM" id="SSF117856">
    <property type="entry name" value="AF0104/ALDC/Ptd012-like"/>
    <property type="match status" value="1"/>
</dbReference>
<dbReference type="Pfam" id="PF03479">
    <property type="entry name" value="PCC"/>
    <property type="match status" value="1"/>
</dbReference>
<evidence type="ECO:0000313" key="3">
    <source>
        <dbReference type="Proteomes" id="UP000003250"/>
    </source>
</evidence>
<dbReference type="PANTHER" id="PTHR34988">
    <property type="entry name" value="PROTEIN, PUTATIVE-RELATED"/>
    <property type="match status" value="1"/>
</dbReference>
<name>H0HM21_9HYPH</name>
<dbReference type="Proteomes" id="UP000003250">
    <property type="component" value="Unassembled WGS sequence"/>
</dbReference>
<sequence length="145" mass="15938">MKTRLLHQEGSLRTYVVVLEIGDEIMSCLGKVARSEQLSAAQITAIGAFSEATLLFFDWETREYQPIPVTEQTEVAALIGDIALDREGEPALHVHAVLGKRDGTAIAGHLKEARVRPTLEILVNESPAHLRRLHDPQTGLALLQP</sequence>
<gene>
    <name evidence="2" type="ORF">MAXJ12_05923</name>
</gene>
<dbReference type="InterPro" id="IPR025707">
    <property type="entry name" value="DNA_bp_PD1"/>
</dbReference>